<keyword evidence="10" id="KW-1185">Reference proteome</keyword>
<evidence type="ECO:0000313" key="9">
    <source>
        <dbReference type="EMBL" id="CUU07638.1"/>
    </source>
</evidence>
<dbReference type="Gene3D" id="3.40.1280.10">
    <property type="match status" value="1"/>
</dbReference>
<accession>A0A0S4NBX1</accession>
<gene>
    <name evidence="7" type="primary">trmH</name>
    <name evidence="9" type="ORF">JGI1_01862</name>
</gene>
<dbReference type="EC" id="2.1.1.34" evidence="7"/>
<dbReference type="PANTHER" id="PTHR43453">
    <property type="entry name" value="RRNA METHYLASE-LIKE"/>
    <property type="match status" value="1"/>
</dbReference>
<sequence length="193" mass="22265">MRTERRIERIKYVLSHRQDDLTVVVENIHDPHNVSAIIRTCDAVGVFMINLVYTIEQFPDIGKKSSAGTMKWVYRRNFKSIDDCYNTLRDEGFKIYATKLVEGSKSLYELDLTQKVAFVFGNEHRGVSDEASQKADGIFMIPMFGMVQSLNVSVACAVTLYEALRQRLISGHYDKVKLNPELFDKVFLEWLEK</sequence>
<dbReference type="InterPro" id="IPR033671">
    <property type="entry name" value="TrmH"/>
</dbReference>
<dbReference type="PANTHER" id="PTHR43453:SF1">
    <property type="entry name" value="TRNA_RRNA METHYLTRANSFERASE SPOU TYPE DOMAIN-CONTAINING PROTEIN"/>
    <property type="match status" value="1"/>
</dbReference>
<comment type="function">
    <text evidence="7">Catalyzes the 2'-O methylation of guanosine at position 18 in tRNA.</text>
</comment>
<evidence type="ECO:0000256" key="5">
    <source>
        <dbReference type="ARBA" id="ARBA00022694"/>
    </source>
</evidence>
<keyword evidence="1 7" id="KW-0820">tRNA-binding</keyword>
<keyword evidence="4 7" id="KW-0949">S-adenosyl-L-methionine</keyword>
<feature type="domain" description="tRNA/rRNA methyltransferase SpoU type" evidence="8">
    <location>
        <begin position="21"/>
        <end position="161"/>
    </location>
</feature>
<dbReference type="InterPro" id="IPR029028">
    <property type="entry name" value="Alpha/beta_knot_MTases"/>
</dbReference>
<dbReference type="Proteomes" id="UP000320623">
    <property type="component" value="Unassembled WGS sequence"/>
</dbReference>
<dbReference type="CDD" id="cd18092">
    <property type="entry name" value="SpoU-like_TrmH"/>
    <property type="match status" value="1"/>
</dbReference>
<evidence type="ECO:0000256" key="2">
    <source>
        <dbReference type="ARBA" id="ARBA00022603"/>
    </source>
</evidence>
<feature type="binding site" evidence="7">
    <location>
        <position position="150"/>
    </location>
    <ligand>
        <name>S-adenosyl-L-methionine</name>
        <dbReference type="ChEBI" id="CHEBI:59789"/>
    </ligand>
</feature>
<feature type="binding site" evidence="7">
    <location>
        <position position="98"/>
    </location>
    <ligand>
        <name>S-adenosyl-L-methionine</name>
        <dbReference type="ChEBI" id="CHEBI:59789"/>
    </ligand>
</feature>
<keyword evidence="5 7" id="KW-0819">tRNA processing</keyword>
<keyword evidence="3 7" id="KW-0808">Transferase</keyword>
<comment type="catalytic activity">
    <reaction evidence="7">
        <text>guanosine(18) in tRNA + S-adenosyl-L-methionine = 2'-O-methylguanosine(18) in tRNA + S-adenosyl-L-homocysteine + H(+)</text>
        <dbReference type="Rhea" id="RHEA:20077"/>
        <dbReference type="Rhea" id="RHEA-COMP:10190"/>
        <dbReference type="Rhea" id="RHEA-COMP:10192"/>
        <dbReference type="ChEBI" id="CHEBI:15378"/>
        <dbReference type="ChEBI" id="CHEBI:57856"/>
        <dbReference type="ChEBI" id="CHEBI:59789"/>
        <dbReference type="ChEBI" id="CHEBI:74269"/>
        <dbReference type="ChEBI" id="CHEBI:74445"/>
        <dbReference type="EC" id="2.1.1.34"/>
    </reaction>
</comment>
<proteinExistence type="inferred from homology"/>
<dbReference type="InterPro" id="IPR029026">
    <property type="entry name" value="tRNA_m1G_MTases_N"/>
</dbReference>
<comment type="similarity">
    <text evidence="7">Belongs to the class IV-like SAM-binding methyltransferase superfamily. RNA methyltransferase TrmH family.</text>
</comment>
<evidence type="ECO:0000259" key="8">
    <source>
        <dbReference type="Pfam" id="PF00588"/>
    </source>
</evidence>
<keyword evidence="2 7" id="KW-0489">Methyltransferase</keyword>
<dbReference type="InterPro" id="IPR001537">
    <property type="entry name" value="SpoU_MeTrfase"/>
</dbReference>
<dbReference type="Pfam" id="PF00588">
    <property type="entry name" value="SpoU_methylase"/>
    <property type="match status" value="1"/>
</dbReference>
<dbReference type="RefSeq" id="WP_235894734.1">
    <property type="nucleotide sequence ID" value="NZ_FAOO01000015.1"/>
</dbReference>
<keyword evidence="6 7" id="KW-0694">RNA-binding</keyword>
<evidence type="ECO:0000313" key="10">
    <source>
        <dbReference type="Proteomes" id="UP000320623"/>
    </source>
</evidence>
<dbReference type="GO" id="GO:0002938">
    <property type="term" value="P:tRNA guanine ribose methylation"/>
    <property type="evidence" value="ECO:0007669"/>
    <property type="project" value="UniProtKB-UniRule"/>
</dbReference>
<dbReference type="EMBL" id="FAOO01000015">
    <property type="protein sequence ID" value="CUU07638.1"/>
    <property type="molecule type" value="Genomic_DNA"/>
</dbReference>
<dbReference type="AlphaFoldDB" id="A0A0S4NBX1"/>
<organism evidence="9 10">
    <name type="scientific">Candidatus Thermokryptus mobilis</name>
    <dbReference type="NCBI Taxonomy" id="1643428"/>
    <lineage>
        <taxon>Bacteria</taxon>
        <taxon>Pseudomonadati</taxon>
        <taxon>Candidatus Kryptoniota</taxon>
        <taxon>Candidatus Thermokryptus</taxon>
    </lineage>
</organism>
<evidence type="ECO:0000256" key="6">
    <source>
        <dbReference type="ARBA" id="ARBA00022884"/>
    </source>
</evidence>
<reference evidence="10" key="1">
    <citation type="submission" date="2015-11" db="EMBL/GenBank/DDBJ databases">
        <authorList>
            <person name="Varghese N."/>
        </authorList>
    </citation>
    <scope>NUCLEOTIDE SEQUENCE [LARGE SCALE GENOMIC DNA]</scope>
</reference>
<evidence type="ECO:0000256" key="7">
    <source>
        <dbReference type="HAMAP-Rule" id="MF_02060"/>
    </source>
</evidence>
<comment type="caution">
    <text evidence="7">Lacks conserved residue(s) required for the propagation of feature annotation.</text>
</comment>
<evidence type="ECO:0000256" key="4">
    <source>
        <dbReference type="ARBA" id="ARBA00022691"/>
    </source>
</evidence>
<dbReference type="STRING" id="1643428.GCA_001442855_01824"/>
<dbReference type="HAMAP" id="MF_02060">
    <property type="entry name" value="tRNA_methyltr_TrmH"/>
    <property type="match status" value="1"/>
</dbReference>
<name>A0A0S4NBX1_9BACT</name>
<dbReference type="GO" id="GO:0141100">
    <property type="term" value="F:tRNA (guanine(18)-2'-O)-methyltransferase activity"/>
    <property type="evidence" value="ECO:0007669"/>
    <property type="project" value="UniProtKB-UniRule"/>
</dbReference>
<dbReference type="SUPFAM" id="SSF75217">
    <property type="entry name" value="alpha/beta knot"/>
    <property type="match status" value="1"/>
</dbReference>
<protein>
    <recommendedName>
        <fullName evidence="7">tRNA (guanosine(18)-2'-O)-methyltransferase</fullName>
        <ecNumber evidence="7">2.1.1.34</ecNumber>
    </recommendedName>
    <alternativeName>
        <fullName evidence="7">tRNA [Gm18] methyltransferase</fullName>
    </alternativeName>
</protein>
<feature type="binding site" evidence="7">
    <location>
        <position position="141"/>
    </location>
    <ligand>
        <name>S-adenosyl-L-methionine</name>
        <dbReference type="ChEBI" id="CHEBI:59789"/>
    </ligand>
</feature>
<evidence type="ECO:0000256" key="1">
    <source>
        <dbReference type="ARBA" id="ARBA00022555"/>
    </source>
</evidence>
<evidence type="ECO:0000256" key="3">
    <source>
        <dbReference type="ARBA" id="ARBA00022679"/>
    </source>
</evidence>
<dbReference type="GO" id="GO:0000049">
    <property type="term" value="F:tRNA binding"/>
    <property type="evidence" value="ECO:0007669"/>
    <property type="project" value="UniProtKB-UniRule"/>
</dbReference>